<proteinExistence type="predicted"/>
<dbReference type="PROSITE" id="PS00028">
    <property type="entry name" value="ZINC_FINGER_C2H2_1"/>
    <property type="match status" value="1"/>
</dbReference>
<dbReference type="Gene3D" id="3.30.160.60">
    <property type="entry name" value="Classic Zinc Finger"/>
    <property type="match status" value="1"/>
</dbReference>
<feature type="region of interest" description="Disordered" evidence="2">
    <location>
        <begin position="216"/>
        <end position="239"/>
    </location>
</feature>
<keyword evidence="1" id="KW-0479">Metal-binding</keyword>
<keyword evidence="1" id="KW-0862">Zinc</keyword>
<feature type="domain" description="C2H2-type" evidence="3">
    <location>
        <begin position="247"/>
        <end position="274"/>
    </location>
</feature>
<accession>A0A0D7BHB8</accession>
<dbReference type="Pfam" id="PF00096">
    <property type="entry name" value="zf-C2H2"/>
    <property type="match status" value="1"/>
</dbReference>
<dbReference type="PROSITE" id="PS50157">
    <property type="entry name" value="ZINC_FINGER_C2H2_2"/>
    <property type="match status" value="1"/>
</dbReference>
<dbReference type="STRING" id="1314674.A0A0D7BHB8"/>
<protein>
    <recommendedName>
        <fullName evidence="3">C2H2-type domain-containing protein</fullName>
    </recommendedName>
</protein>
<dbReference type="SUPFAM" id="SSF57667">
    <property type="entry name" value="beta-beta-alpha zinc fingers"/>
    <property type="match status" value="1"/>
</dbReference>
<reference evidence="4 5" key="1">
    <citation type="journal article" date="2015" name="Fungal Genet. Biol.">
        <title>Evolution of novel wood decay mechanisms in Agaricales revealed by the genome sequences of Fistulina hepatica and Cylindrobasidium torrendii.</title>
        <authorList>
            <person name="Floudas D."/>
            <person name="Held B.W."/>
            <person name="Riley R."/>
            <person name="Nagy L.G."/>
            <person name="Koehler G."/>
            <person name="Ransdell A.S."/>
            <person name="Younus H."/>
            <person name="Chow J."/>
            <person name="Chiniquy J."/>
            <person name="Lipzen A."/>
            <person name="Tritt A."/>
            <person name="Sun H."/>
            <person name="Haridas S."/>
            <person name="LaButti K."/>
            <person name="Ohm R.A."/>
            <person name="Kues U."/>
            <person name="Blanchette R.A."/>
            <person name="Grigoriev I.V."/>
            <person name="Minto R.E."/>
            <person name="Hibbett D.S."/>
        </authorList>
    </citation>
    <scope>NUCLEOTIDE SEQUENCE [LARGE SCALE GENOMIC DNA]</scope>
    <source>
        <strain evidence="4 5">FP15055 ss-10</strain>
    </source>
</reference>
<sequence length="313" mass="33884">MSHHLATDTIHLPPISQLLIPPFPNQLSTSQELDLATERVYGLTGFMAHQDSQVRRASYSSYMQPQDMSQSYGAMSGGATLFYDTDMGAGRSIHHHHHTHTHSTNPTYPYTDTRDETPTTSGYYSANAYMQTPLGMSQDSSAYGGVPNQYTQSGYSTLMQPHSGGGMARPQTQYAGIPAYTGSTSANAYQQNAQPYGHAMSGSSSLYSKPSVGAQAHLPKAGSTGAGAVRGDHGTYFPEENTSKTRYECSYCGKGFSRPSALKIHVISHTGDKGGEASLWGDLGSCGLILWFFSLCRLCMSRGELPEKVRYSQ</sequence>
<evidence type="ECO:0000313" key="5">
    <source>
        <dbReference type="Proteomes" id="UP000054007"/>
    </source>
</evidence>
<dbReference type="InterPro" id="IPR013087">
    <property type="entry name" value="Znf_C2H2_type"/>
</dbReference>
<dbReference type="InterPro" id="IPR036236">
    <property type="entry name" value="Znf_C2H2_sf"/>
</dbReference>
<evidence type="ECO:0000256" key="2">
    <source>
        <dbReference type="SAM" id="MobiDB-lite"/>
    </source>
</evidence>
<dbReference type="Proteomes" id="UP000054007">
    <property type="component" value="Unassembled WGS sequence"/>
</dbReference>
<evidence type="ECO:0000256" key="1">
    <source>
        <dbReference type="PROSITE-ProRule" id="PRU00042"/>
    </source>
</evidence>
<dbReference type="SMART" id="SM00355">
    <property type="entry name" value="ZnF_C2H2"/>
    <property type="match status" value="1"/>
</dbReference>
<dbReference type="FunFam" id="3.30.160.60:FF:001818">
    <property type="entry name" value="GDNF-inducible zinc finger protein 1 isoform X1"/>
    <property type="match status" value="1"/>
</dbReference>
<organism evidence="4 5">
    <name type="scientific">Cylindrobasidium torrendii FP15055 ss-10</name>
    <dbReference type="NCBI Taxonomy" id="1314674"/>
    <lineage>
        <taxon>Eukaryota</taxon>
        <taxon>Fungi</taxon>
        <taxon>Dikarya</taxon>
        <taxon>Basidiomycota</taxon>
        <taxon>Agaricomycotina</taxon>
        <taxon>Agaricomycetes</taxon>
        <taxon>Agaricomycetidae</taxon>
        <taxon>Agaricales</taxon>
        <taxon>Marasmiineae</taxon>
        <taxon>Physalacriaceae</taxon>
        <taxon>Cylindrobasidium</taxon>
    </lineage>
</organism>
<evidence type="ECO:0000313" key="4">
    <source>
        <dbReference type="EMBL" id="KIY69514.1"/>
    </source>
</evidence>
<keyword evidence="5" id="KW-1185">Reference proteome</keyword>
<dbReference type="EMBL" id="KN880482">
    <property type="protein sequence ID" value="KIY69514.1"/>
    <property type="molecule type" value="Genomic_DNA"/>
</dbReference>
<keyword evidence="1" id="KW-0863">Zinc-finger</keyword>
<dbReference type="GO" id="GO:0008270">
    <property type="term" value="F:zinc ion binding"/>
    <property type="evidence" value="ECO:0007669"/>
    <property type="project" value="UniProtKB-KW"/>
</dbReference>
<gene>
    <name evidence="4" type="ORF">CYLTODRAFT_224614</name>
</gene>
<dbReference type="AlphaFoldDB" id="A0A0D7BHB8"/>
<evidence type="ECO:0000259" key="3">
    <source>
        <dbReference type="PROSITE" id="PS50157"/>
    </source>
</evidence>
<name>A0A0D7BHB8_9AGAR</name>
<dbReference type="OrthoDB" id="6077919at2759"/>